<name>A0A1H2S3Y5_9FLAO</name>
<keyword evidence="2" id="KW-1185">Reference proteome</keyword>
<comment type="caution">
    <text evidence="1">The sequence shown here is derived from an EMBL/GenBank/DDBJ whole genome shotgun (WGS) entry which is preliminary data.</text>
</comment>
<dbReference type="EMBL" id="FNND01000001">
    <property type="protein sequence ID" value="SDW26238.1"/>
    <property type="molecule type" value="Genomic_DNA"/>
</dbReference>
<dbReference type="OrthoDB" id="3251881at2"/>
<accession>A0A1H2S3Y5</accession>
<gene>
    <name evidence="1" type="ORF">SAMN05444420_101654</name>
</gene>
<dbReference type="AlphaFoldDB" id="A0A1H2S3Y5"/>
<dbReference type="GeneID" id="85017492"/>
<dbReference type="Proteomes" id="UP000182771">
    <property type="component" value="Unassembled WGS sequence"/>
</dbReference>
<organism evidence="1 2">
    <name type="scientific">Capnocytophaga granulosa</name>
    <dbReference type="NCBI Taxonomy" id="45242"/>
    <lineage>
        <taxon>Bacteria</taxon>
        <taxon>Pseudomonadati</taxon>
        <taxon>Bacteroidota</taxon>
        <taxon>Flavobacteriia</taxon>
        <taxon>Flavobacteriales</taxon>
        <taxon>Flavobacteriaceae</taxon>
        <taxon>Capnocytophaga</taxon>
    </lineage>
</organism>
<evidence type="ECO:0000313" key="2">
    <source>
        <dbReference type="Proteomes" id="UP000182771"/>
    </source>
</evidence>
<dbReference type="RefSeq" id="WP_016419894.1">
    <property type="nucleotide sequence ID" value="NZ_FNND01000001.1"/>
</dbReference>
<evidence type="ECO:0000313" key="1">
    <source>
        <dbReference type="EMBL" id="SDW26238.1"/>
    </source>
</evidence>
<protein>
    <recommendedName>
        <fullName evidence="3">Lipopolysaccharide biosynthesis protein</fullName>
    </recommendedName>
</protein>
<evidence type="ECO:0008006" key="3">
    <source>
        <dbReference type="Google" id="ProtNLM"/>
    </source>
</evidence>
<reference evidence="1 2" key="1">
    <citation type="submission" date="2016-10" db="EMBL/GenBank/DDBJ databases">
        <authorList>
            <person name="Varghese N."/>
            <person name="Submissions S."/>
        </authorList>
    </citation>
    <scope>NUCLEOTIDE SEQUENCE [LARGE SCALE GENOMIC DNA]</scope>
    <source>
        <strain evidence="1 2">DSM 11449</strain>
    </source>
</reference>
<proteinExistence type="predicted"/>
<sequence length="348" mass="41767">MNTSKEKEYKEFLGKKIILVMPPDFELYKVFEQQLRYMGFDQVEVIAPIFRYDIKGRFLNFVQKTFLKNKAYKKELIDAHYSKEVFKTLDKFPKGSLDYAIVIRPDKLDMQTVEKIHQVTKKVVAYQWDGLARFPKVFRVLPLFERFFVFDPEDFHLYKKQYSNILPCTNFYIDIPQKNVTPQEKEVLYVGMYISDRQQSLLRIVNELSKYNLNLNINLFYGRRTVPFSHSRVTFTTKGMNFQEYLSLAQRTTILLDIKTVEHNGLSFRIFEAIKYEKKLITNNKTVKQYDFYHPNNIFVFEEDNFQGLEDFLKVAYTPLSEEIKQKYSFTNWLRYVLDIPPYKTLNY</sequence>